<evidence type="ECO:0000313" key="2">
    <source>
        <dbReference type="EMBL" id="MDQ7908437.1"/>
    </source>
</evidence>
<protein>
    <recommendedName>
        <fullName evidence="4">Major facilitator superfamily (MFS) profile domain-containing protein</fullName>
    </recommendedName>
</protein>
<keyword evidence="3" id="KW-1185">Reference proteome</keyword>
<sequence>MRALWLAVAVIAAALVGAAAALLSWASGDAVPRAMLVGGSVFGGTLLLALTTINFVADHGPS</sequence>
<evidence type="ECO:0000256" key="1">
    <source>
        <dbReference type="SAM" id="Phobius"/>
    </source>
</evidence>
<name>A0ABU0ZR73_9ACTN</name>
<accession>A0ABU0ZR73</accession>
<evidence type="ECO:0000313" key="3">
    <source>
        <dbReference type="Proteomes" id="UP001230908"/>
    </source>
</evidence>
<gene>
    <name evidence="2" type="ORF">RB614_28305</name>
</gene>
<dbReference type="EMBL" id="JAVHUY010000030">
    <property type="protein sequence ID" value="MDQ7908437.1"/>
    <property type="molecule type" value="Genomic_DNA"/>
</dbReference>
<keyword evidence="1" id="KW-0812">Transmembrane</keyword>
<organism evidence="2 3">
    <name type="scientific">Phytohabitans maris</name>
    <dbReference type="NCBI Taxonomy" id="3071409"/>
    <lineage>
        <taxon>Bacteria</taxon>
        <taxon>Bacillati</taxon>
        <taxon>Actinomycetota</taxon>
        <taxon>Actinomycetes</taxon>
        <taxon>Micromonosporales</taxon>
        <taxon>Micromonosporaceae</taxon>
    </lineage>
</organism>
<keyword evidence="1" id="KW-0472">Membrane</keyword>
<comment type="caution">
    <text evidence="2">The sequence shown here is derived from an EMBL/GenBank/DDBJ whole genome shotgun (WGS) entry which is preliminary data.</text>
</comment>
<keyword evidence="1" id="KW-1133">Transmembrane helix</keyword>
<feature type="transmembrane region" description="Helical" evidence="1">
    <location>
        <begin position="36"/>
        <end position="57"/>
    </location>
</feature>
<dbReference type="RefSeq" id="WP_308715700.1">
    <property type="nucleotide sequence ID" value="NZ_JAVHUY010000030.1"/>
</dbReference>
<reference evidence="2 3" key="1">
    <citation type="submission" date="2023-08" db="EMBL/GenBank/DDBJ databases">
        <title>Phytohabitans sansha sp. nov., isolated from marine sediment.</title>
        <authorList>
            <person name="Zhao Y."/>
            <person name="Yi K."/>
        </authorList>
    </citation>
    <scope>NUCLEOTIDE SEQUENCE [LARGE SCALE GENOMIC DNA]</scope>
    <source>
        <strain evidence="2 3">ZYX-F-186</strain>
    </source>
</reference>
<proteinExistence type="predicted"/>
<dbReference type="Proteomes" id="UP001230908">
    <property type="component" value="Unassembled WGS sequence"/>
</dbReference>
<evidence type="ECO:0008006" key="4">
    <source>
        <dbReference type="Google" id="ProtNLM"/>
    </source>
</evidence>